<dbReference type="Proteomes" id="UP000078541">
    <property type="component" value="Unassembled WGS sequence"/>
</dbReference>
<feature type="region of interest" description="Disordered" evidence="1">
    <location>
        <begin position="1"/>
        <end position="25"/>
    </location>
</feature>
<proteinExistence type="predicted"/>
<gene>
    <name evidence="2" type="ORF">ALC56_07165</name>
</gene>
<sequence length="95" mass="10189">MSVPKSMQRMVTVPNGKGMSQRMNAKKGEISGIFEVRVLSKIKRPSSTPVTIEAKLSSSKIISAACLETSEPAMPIATPMSAFFRAGESFTPSPK</sequence>
<dbReference type="AlphaFoldDB" id="A0A151JWC4"/>
<evidence type="ECO:0000256" key="1">
    <source>
        <dbReference type="SAM" id="MobiDB-lite"/>
    </source>
</evidence>
<keyword evidence="3" id="KW-1185">Reference proteome</keyword>
<name>A0A151JWC4_9HYME</name>
<organism evidence="2 3">
    <name type="scientific">Trachymyrmex septentrionalis</name>
    <dbReference type="NCBI Taxonomy" id="34720"/>
    <lineage>
        <taxon>Eukaryota</taxon>
        <taxon>Metazoa</taxon>
        <taxon>Ecdysozoa</taxon>
        <taxon>Arthropoda</taxon>
        <taxon>Hexapoda</taxon>
        <taxon>Insecta</taxon>
        <taxon>Pterygota</taxon>
        <taxon>Neoptera</taxon>
        <taxon>Endopterygota</taxon>
        <taxon>Hymenoptera</taxon>
        <taxon>Apocrita</taxon>
        <taxon>Aculeata</taxon>
        <taxon>Formicoidea</taxon>
        <taxon>Formicidae</taxon>
        <taxon>Myrmicinae</taxon>
        <taxon>Trachymyrmex</taxon>
    </lineage>
</organism>
<evidence type="ECO:0000313" key="3">
    <source>
        <dbReference type="Proteomes" id="UP000078541"/>
    </source>
</evidence>
<reference evidence="2 3" key="1">
    <citation type="submission" date="2016-03" db="EMBL/GenBank/DDBJ databases">
        <title>Trachymyrmex septentrionalis WGS genome.</title>
        <authorList>
            <person name="Nygaard S."/>
            <person name="Hu H."/>
            <person name="Boomsma J."/>
            <person name="Zhang G."/>
        </authorList>
    </citation>
    <scope>NUCLEOTIDE SEQUENCE [LARGE SCALE GENOMIC DNA]</scope>
    <source>
        <strain evidence="2">Tsep2-gDNA-1</strain>
        <tissue evidence="2">Whole body</tissue>
    </source>
</reference>
<dbReference type="EMBL" id="KQ981667">
    <property type="protein sequence ID" value="KYN38458.1"/>
    <property type="molecule type" value="Genomic_DNA"/>
</dbReference>
<evidence type="ECO:0000313" key="2">
    <source>
        <dbReference type="EMBL" id="KYN38458.1"/>
    </source>
</evidence>
<protein>
    <submittedName>
        <fullName evidence="2">Uncharacterized protein</fullName>
    </submittedName>
</protein>
<accession>A0A151JWC4</accession>